<dbReference type="GO" id="GO:0006433">
    <property type="term" value="P:prolyl-tRNA aminoacylation"/>
    <property type="evidence" value="ECO:0007669"/>
    <property type="project" value="UniProtKB-UniRule"/>
</dbReference>
<dbReference type="GO" id="GO:0016740">
    <property type="term" value="F:transferase activity"/>
    <property type="evidence" value="ECO:0007669"/>
    <property type="project" value="UniProtKB-ARBA"/>
</dbReference>
<dbReference type="NCBIfam" id="TIGR00409">
    <property type="entry name" value="proS_fam_II"/>
    <property type="match status" value="1"/>
</dbReference>
<dbReference type="AlphaFoldDB" id="A0A197ZXV8"/>
<feature type="domain" description="Aminoacyl-transfer RNA synthetases class-II family profile" evidence="13">
    <location>
        <begin position="33"/>
        <end position="466"/>
    </location>
</feature>
<dbReference type="InterPro" id="IPR002314">
    <property type="entry name" value="aa-tRNA-synt_IIb"/>
</dbReference>
<dbReference type="InterPro" id="IPR050062">
    <property type="entry name" value="Pro-tRNA_synthetase"/>
</dbReference>
<dbReference type="CDD" id="cd00779">
    <property type="entry name" value="ProRS_core_prok"/>
    <property type="match status" value="1"/>
</dbReference>
<dbReference type="InterPro" id="IPR036754">
    <property type="entry name" value="YbaK/aa-tRNA-synt-asso_dom_sf"/>
</dbReference>
<gene>
    <name evidence="12" type="primary">proS</name>
    <name evidence="14" type="ORF">A8708_11610</name>
</gene>
<evidence type="ECO:0000256" key="7">
    <source>
        <dbReference type="ARBA" id="ARBA00022917"/>
    </source>
</evidence>
<dbReference type="InterPro" id="IPR033730">
    <property type="entry name" value="ProRS_core_prok"/>
</dbReference>
<dbReference type="FunFam" id="3.30.930.10:FF:000065">
    <property type="entry name" value="Proline--tRNA ligase"/>
    <property type="match status" value="1"/>
</dbReference>
<evidence type="ECO:0000256" key="3">
    <source>
        <dbReference type="ARBA" id="ARBA00022490"/>
    </source>
</evidence>
<dbReference type="InterPro" id="IPR004500">
    <property type="entry name" value="Pro-tRNA-synth_IIa_bac-type"/>
</dbReference>
<reference evidence="14 15" key="1">
    <citation type="submission" date="2016-05" db="EMBL/GenBank/DDBJ databases">
        <title>Paenibacillus sp. 1ZS3-15 nov., isolated from the rhizosphere soil.</title>
        <authorList>
            <person name="Zhang X.X."/>
            <person name="Zhang J."/>
        </authorList>
    </citation>
    <scope>NUCLEOTIDE SEQUENCE [LARGE SCALE GENOMIC DNA]</scope>
    <source>
        <strain evidence="14 15">1ZS3-15</strain>
    </source>
</reference>
<keyword evidence="5 12" id="KW-0547">Nucleotide-binding</keyword>
<dbReference type="SUPFAM" id="SSF55826">
    <property type="entry name" value="YbaK/ProRS associated domain"/>
    <property type="match status" value="1"/>
</dbReference>
<dbReference type="GO" id="GO:0005829">
    <property type="term" value="C:cytosol"/>
    <property type="evidence" value="ECO:0007669"/>
    <property type="project" value="TreeGrafter"/>
</dbReference>
<evidence type="ECO:0000256" key="5">
    <source>
        <dbReference type="ARBA" id="ARBA00022741"/>
    </source>
</evidence>
<name>A0A197ZXV8_9BACL</name>
<keyword evidence="15" id="KW-1185">Reference proteome</keyword>
<evidence type="ECO:0000256" key="6">
    <source>
        <dbReference type="ARBA" id="ARBA00022840"/>
    </source>
</evidence>
<dbReference type="PANTHER" id="PTHR42753">
    <property type="entry name" value="MITOCHONDRIAL RIBOSOME PROTEIN L39/PROLYL-TRNA LIGASE FAMILY MEMBER"/>
    <property type="match status" value="1"/>
</dbReference>
<evidence type="ECO:0000256" key="1">
    <source>
        <dbReference type="ARBA" id="ARBA00004496"/>
    </source>
</evidence>
<organism evidence="14 15">
    <name type="scientific">Paenibacillus oryzisoli</name>
    <dbReference type="NCBI Taxonomy" id="1850517"/>
    <lineage>
        <taxon>Bacteria</taxon>
        <taxon>Bacillati</taxon>
        <taxon>Bacillota</taxon>
        <taxon>Bacilli</taxon>
        <taxon>Bacillales</taxon>
        <taxon>Paenibacillaceae</taxon>
        <taxon>Paenibacillus</taxon>
    </lineage>
</organism>
<comment type="catalytic activity">
    <reaction evidence="9 12">
        <text>tRNA(Pro) + L-proline + ATP = L-prolyl-tRNA(Pro) + AMP + diphosphate</text>
        <dbReference type="Rhea" id="RHEA:14305"/>
        <dbReference type="Rhea" id="RHEA-COMP:9700"/>
        <dbReference type="Rhea" id="RHEA-COMP:9702"/>
        <dbReference type="ChEBI" id="CHEBI:30616"/>
        <dbReference type="ChEBI" id="CHEBI:33019"/>
        <dbReference type="ChEBI" id="CHEBI:60039"/>
        <dbReference type="ChEBI" id="CHEBI:78442"/>
        <dbReference type="ChEBI" id="CHEBI:78532"/>
        <dbReference type="ChEBI" id="CHEBI:456215"/>
        <dbReference type="EC" id="6.1.1.15"/>
    </reaction>
</comment>
<dbReference type="FunFam" id="3.40.50.800:FF:000011">
    <property type="entry name" value="Proline--tRNA ligase"/>
    <property type="match status" value="1"/>
</dbReference>
<evidence type="ECO:0000256" key="10">
    <source>
        <dbReference type="ARBA" id="ARBA00053664"/>
    </source>
</evidence>
<evidence type="ECO:0000256" key="4">
    <source>
        <dbReference type="ARBA" id="ARBA00022598"/>
    </source>
</evidence>
<dbReference type="EMBL" id="LYPB01000091">
    <property type="protein sequence ID" value="OAS14009.1"/>
    <property type="molecule type" value="Genomic_DNA"/>
</dbReference>
<keyword evidence="4 12" id="KW-0436">Ligase</keyword>
<dbReference type="InterPro" id="IPR045864">
    <property type="entry name" value="aa-tRNA-synth_II/BPL/LPL"/>
</dbReference>
<dbReference type="PRINTS" id="PR01046">
    <property type="entry name" value="TRNASYNTHPRO"/>
</dbReference>
<comment type="subunit">
    <text evidence="2 12">Homodimer.</text>
</comment>
<dbReference type="GO" id="GO:0005524">
    <property type="term" value="F:ATP binding"/>
    <property type="evidence" value="ECO:0007669"/>
    <property type="project" value="UniProtKB-UniRule"/>
</dbReference>
<evidence type="ECO:0000259" key="13">
    <source>
        <dbReference type="PROSITE" id="PS50862"/>
    </source>
</evidence>
<dbReference type="InterPro" id="IPR044140">
    <property type="entry name" value="ProRS_anticodon_short"/>
</dbReference>
<dbReference type="InterPro" id="IPR023717">
    <property type="entry name" value="Pro-tRNA-Synthase_IIa_type1"/>
</dbReference>
<keyword evidence="6 12" id="KW-0067">ATP-binding</keyword>
<comment type="domain">
    <text evidence="12">Consists of three domains: the N-terminal catalytic domain, the editing domain and the C-terminal anticodon-binding domain.</text>
</comment>
<dbReference type="STRING" id="1850517.A8708_11610"/>
<dbReference type="Gene3D" id="3.40.50.800">
    <property type="entry name" value="Anticodon-binding domain"/>
    <property type="match status" value="1"/>
</dbReference>
<dbReference type="InterPro" id="IPR004154">
    <property type="entry name" value="Anticodon-bd"/>
</dbReference>
<dbReference type="Pfam" id="PF00587">
    <property type="entry name" value="tRNA-synt_2b"/>
    <property type="match status" value="1"/>
</dbReference>
<dbReference type="FunFam" id="3.30.930.10:FF:000066">
    <property type="entry name" value="Proline--tRNA ligase"/>
    <property type="match status" value="1"/>
</dbReference>
<dbReference type="HAMAP" id="MF_01569">
    <property type="entry name" value="Pro_tRNA_synth_type1"/>
    <property type="match status" value="1"/>
</dbReference>
<keyword evidence="8 12" id="KW-0030">Aminoacyl-tRNA synthetase</keyword>
<evidence type="ECO:0000256" key="11">
    <source>
        <dbReference type="ARBA" id="ARBA00060755"/>
    </source>
</evidence>
<dbReference type="Gene3D" id="3.30.930.10">
    <property type="entry name" value="Bira Bifunctional Protein, Domain 2"/>
    <property type="match status" value="2"/>
</dbReference>
<dbReference type="Pfam" id="PF03129">
    <property type="entry name" value="HGTP_anticodon"/>
    <property type="match status" value="1"/>
</dbReference>
<dbReference type="GO" id="GO:0002161">
    <property type="term" value="F:aminoacyl-tRNA deacylase activity"/>
    <property type="evidence" value="ECO:0007669"/>
    <property type="project" value="InterPro"/>
</dbReference>
<comment type="caution">
    <text evidence="14">The sequence shown here is derived from an EMBL/GenBank/DDBJ whole genome shotgun (WGS) entry which is preliminary data.</text>
</comment>
<accession>A0A197ZXV8</accession>
<keyword evidence="3 12" id="KW-0963">Cytoplasm</keyword>
<dbReference type="Proteomes" id="UP000078454">
    <property type="component" value="Unassembled WGS sequence"/>
</dbReference>
<evidence type="ECO:0000256" key="9">
    <source>
        <dbReference type="ARBA" id="ARBA00047671"/>
    </source>
</evidence>
<keyword evidence="7 12" id="KW-0648">Protein biosynthesis</keyword>
<dbReference type="SUPFAM" id="SSF55681">
    <property type="entry name" value="Class II aaRS and biotin synthetases"/>
    <property type="match status" value="1"/>
</dbReference>
<evidence type="ECO:0000256" key="2">
    <source>
        <dbReference type="ARBA" id="ARBA00011738"/>
    </source>
</evidence>
<dbReference type="NCBIfam" id="NF006625">
    <property type="entry name" value="PRK09194.1"/>
    <property type="match status" value="1"/>
</dbReference>
<evidence type="ECO:0000256" key="8">
    <source>
        <dbReference type="ARBA" id="ARBA00023146"/>
    </source>
</evidence>
<dbReference type="GO" id="GO:0140096">
    <property type="term" value="F:catalytic activity, acting on a protein"/>
    <property type="evidence" value="ECO:0007669"/>
    <property type="project" value="UniProtKB-ARBA"/>
</dbReference>
<dbReference type="PANTHER" id="PTHR42753:SF2">
    <property type="entry name" value="PROLINE--TRNA LIGASE"/>
    <property type="match status" value="1"/>
</dbReference>
<dbReference type="PROSITE" id="PS50862">
    <property type="entry name" value="AA_TRNA_LIGASE_II"/>
    <property type="match status" value="1"/>
</dbReference>
<comment type="subcellular location">
    <subcellularLocation>
        <location evidence="1 12">Cytoplasm</location>
    </subcellularLocation>
</comment>
<protein>
    <recommendedName>
        <fullName evidence="12">Proline--tRNA ligase</fullName>
        <ecNumber evidence="12">6.1.1.15</ecNumber>
    </recommendedName>
    <alternativeName>
        <fullName evidence="12">Prolyl-tRNA synthetase</fullName>
        <shortName evidence="12">ProRS</shortName>
    </alternativeName>
</protein>
<sequence>MRQQRLLNPTLRDVPGDAEAVSHQLMLRAGLIRQLSSGIYSYLPTGLKALQHIQTIVREEMDRAGAQEMLMPALHPAELWKASGRWDVYGPELMRLQDRGGREFALGATHEEVITTLVKDEIHSYKKLPLTLYQIQTKYRDERRPRFGLLRGREFLMKDAYSFDRSASGLDVSYQAMYDAYVNIFTRCGLQFRAVEADSGAIGGTDTHEFMALADVGEDTIVHCPSCQYAANLEKAAGLITNKGTSSIDVPHAQPTKVHTPGVTSIKQLSQFLSIESQHIIKSVAVQADGTPVIVLLRGDLEINEIKLKHVLGVDEITMLTESEITALGSVAGFIGPIGLASVRVIADNSIQGLAGAVVGANEADYHLQHVDVQRDLGTLTYADIRNVGQGESCIHCGHELAFAKGIEVGHVFKLGTKYSEGLGASYTDENGLSEPMIMGCYGIGVSRVLAAVIEQHHDERGIIWPKTLAPYSIHLLTVQVKDETQMALSEEIYHALTRAGYSVLWDDREERPGVKFNDADLLGFPLRLTIGKKANERMVECKERRSDSAYELNVEQLLTHCQTFFN</sequence>
<evidence type="ECO:0000256" key="12">
    <source>
        <dbReference type="HAMAP-Rule" id="MF_01569"/>
    </source>
</evidence>
<dbReference type="Pfam" id="PF04073">
    <property type="entry name" value="tRNA_edit"/>
    <property type="match status" value="1"/>
</dbReference>
<dbReference type="RefSeq" id="WP_068670234.1">
    <property type="nucleotide sequence ID" value="NZ_LYPB01000091.1"/>
</dbReference>
<dbReference type="CDD" id="cd00861">
    <property type="entry name" value="ProRS_anticodon_short"/>
    <property type="match status" value="1"/>
</dbReference>
<dbReference type="InterPro" id="IPR006195">
    <property type="entry name" value="aa-tRNA-synth_II"/>
</dbReference>
<dbReference type="InterPro" id="IPR036621">
    <property type="entry name" value="Anticodon-bd_dom_sf"/>
</dbReference>
<dbReference type="CDD" id="cd04334">
    <property type="entry name" value="ProRS-INS"/>
    <property type="match status" value="1"/>
</dbReference>
<dbReference type="SUPFAM" id="SSF52954">
    <property type="entry name" value="Class II aaRS ABD-related"/>
    <property type="match status" value="1"/>
</dbReference>
<comment type="function">
    <text evidence="10 12">Catalyzes the attachment of proline to tRNA(Pro) in a two-step reaction: proline is first activated by ATP to form Pro-AMP and then transferred to the acceptor end of tRNA(Pro). As ProRS can inadvertently accommodate and process non-cognate amino acids such as alanine and cysteine, to avoid such errors it has two additional distinct editing activities against alanine. One activity is designated as 'pretransfer' editing and involves the tRNA(Pro)-independent hydrolysis of activated Ala-AMP. The other activity is designated 'posttransfer' editing and involves deacylation of mischarged Ala-tRNA(Pro). The misacylated Cys-tRNA(Pro) is not edited by ProRS.</text>
</comment>
<dbReference type="InterPro" id="IPR007214">
    <property type="entry name" value="YbaK/aa-tRNA-synth-assoc-dom"/>
</dbReference>
<proteinExistence type="inferred from homology"/>
<comment type="similarity">
    <text evidence="11 12">Belongs to the class-II aminoacyl-tRNA synthetase family. ProS type 1 subfamily.</text>
</comment>
<evidence type="ECO:0000313" key="14">
    <source>
        <dbReference type="EMBL" id="OAS14009.1"/>
    </source>
</evidence>
<evidence type="ECO:0000313" key="15">
    <source>
        <dbReference type="Proteomes" id="UP000078454"/>
    </source>
</evidence>
<dbReference type="GO" id="GO:0004827">
    <property type="term" value="F:proline-tRNA ligase activity"/>
    <property type="evidence" value="ECO:0007669"/>
    <property type="project" value="UniProtKB-UniRule"/>
</dbReference>
<dbReference type="OrthoDB" id="9809052at2"/>
<dbReference type="InterPro" id="IPR002316">
    <property type="entry name" value="Pro-tRNA-ligase_IIa"/>
</dbReference>
<dbReference type="EC" id="6.1.1.15" evidence="12"/>